<evidence type="ECO:0000259" key="1">
    <source>
        <dbReference type="PROSITE" id="PS50994"/>
    </source>
</evidence>
<dbReference type="GO" id="GO:0003676">
    <property type="term" value="F:nucleic acid binding"/>
    <property type="evidence" value="ECO:0007669"/>
    <property type="project" value="InterPro"/>
</dbReference>
<dbReference type="Gene3D" id="3.30.420.10">
    <property type="entry name" value="Ribonuclease H-like superfamily/Ribonuclease H"/>
    <property type="match status" value="1"/>
</dbReference>
<dbReference type="GeneID" id="17322314"/>
<keyword evidence="3" id="KW-1185">Reference proteome</keyword>
<proteinExistence type="predicted"/>
<sequence>MIKVRMRIKRGCYLPFWVDVVDADVPLLFGLDLLDRHKLVADNTDNVLVSKIGGWQVPIVRAHGHMFVRWDLHEVMYTRTELERLHLHFFHPSVQKLLNLLKRGTPDRVKNDTPTIIQDIVDECAGCKRFGIRPYRFRVSLPSDEVIFNHEVAVDLFWVGGNPILHVVDTHTGYQNVALPKSLSARHVWDAFLEAWVTVYVGIPNRIRADQGSVFTSKFWDDITTLHGIDLQLSGTQSHNSIGIGERYHAPLRRIFRVIRSQYPKLDPEIAIRLAVKAANDTLGPNGYVPSRLVYGVDPAFPVVNAQLPAQRERMAALETAKLEMATITAQLRIQQALKSKLPPASRYDIRPGDEVLV</sequence>
<gene>
    <name evidence="2" type="ORF">CHC_T00003700001</name>
</gene>
<dbReference type="SUPFAM" id="SSF53098">
    <property type="entry name" value="Ribonuclease H-like"/>
    <property type="match status" value="1"/>
</dbReference>
<dbReference type="OrthoDB" id="5664at2759"/>
<dbReference type="PANTHER" id="PTHR37984:SF5">
    <property type="entry name" value="PROTEIN NYNRIN-LIKE"/>
    <property type="match status" value="1"/>
</dbReference>
<dbReference type="Gramene" id="CDF34787">
    <property type="protein sequence ID" value="CDF34787"/>
    <property type="gene ID" value="CHC_T00003700001"/>
</dbReference>
<evidence type="ECO:0000313" key="3">
    <source>
        <dbReference type="Proteomes" id="UP000012073"/>
    </source>
</evidence>
<dbReference type="KEGG" id="ccp:CHC_T00003700001"/>
<dbReference type="PROSITE" id="PS50994">
    <property type="entry name" value="INTEGRASE"/>
    <property type="match status" value="1"/>
</dbReference>
<name>R7Q8B8_CHOCR</name>
<dbReference type="EMBL" id="HG001706">
    <property type="protein sequence ID" value="CDF34787.1"/>
    <property type="molecule type" value="Genomic_DNA"/>
</dbReference>
<dbReference type="Proteomes" id="UP000012073">
    <property type="component" value="Unassembled WGS sequence"/>
</dbReference>
<dbReference type="InterPro" id="IPR036397">
    <property type="entry name" value="RNaseH_sf"/>
</dbReference>
<dbReference type="GO" id="GO:0015074">
    <property type="term" value="P:DNA integration"/>
    <property type="evidence" value="ECO:0007669"/>
    <property type="project" value="InterPro"/>
</dbReference>
<feature type="domain" description="Integrase catalytic" evidence="1">
    <location>
        <begin position="138"/>
        <end position="298"/>
    </location>
</feature>
<accession>R7Q8B8</accession>
<dbReference type="InterPro" id="IPR012337">
    <property type="entry name" value="RNaseH-like_sf"/>
</dbReference>
<organism evidence="2 3">
    <name type="scientific">Chondrus crispus</name>
    <name type="common">Carrageen Irish moss</name>
    <name type="synonym">Polymorpha crispa</name>
    <dbReference type="NCBI Taxonomy" id="2769"/>
    <lineage>
        <taxon>Eukaryota</taxon>
        <taxon>Rhodophyta</taxon>
        <taxon>Florideophyceae</taxon>
        <taxon>Rhodymeniophycidae</taxon>
        <taxon>Gigartinales</taxon>
        <taxon>Gigartinaceae</taxon>
        <taxon>Chondrus</taxon>
    </lineage>
</organism>
<protein>
    <recommendedName>
        <fullName evidence="1">Integrase catalytic domain-containing protein</fullName>
    </recommendedName>
</protein>
<dbReference type="RefSeq" id="XP_005714606.1">
    <property type="nucleotide sequence ID" value="XM_005714549.1"/>
</dbReference>
<dbReference type="InterPro" id="IPR050951">
    <property type="entry name" value="Retrovirus_Pol_polyprotein"/>
</dbReference>
<dbReference type="AlphaFoldDB" id="R7Q8B8"/>
<dbReference type="PhylomeDB" id="R7Q8B8"/>
<dbReference type="PANTHER" id="PTHR37984">
    <property type="entry name" value="PROTEIN CBG26694"/>
    <property type="match status" value="1"/>
</dbReference>
<dbReference type="OMA" id="ISSKHTW"/>
<evidence type="ECO:0000313" key="2">
    <source>
        <dbReference type="EMBL" id="CDF34787.1"/>
    </source>
</evidence>
<dbReference type="InterPro" id="IPR001584">
    <property type="entry name" value="Integrase_cat-core"/>
</dbReference>
<reference evidence="3" key="1">
    <citation type="journal article" date="2013" name="Proc. Natl. Acad. Sci. U.S.A.">
        <title>Genome structure and metabolic features in the red seaweed Chondrus crispus shed light on evolution of the Archaeplastida.</title>
        <authorList>
            <person name="Collen J."/>
            <person name="Porcel B."/>
            <person name="Carre W."/>
            <person name="Ball S.G."/>
            <person name="Chaparro C."/>
            <person name="Tonon T."/>
            <person name="Barbeyron T."/>
            <person name="Michel G."/>
            <person name="Noel B."/>
            <person name="Valentin K."/>
            <person name="Elias M."/>
            <person name="Artiguenave F."/>
            <person name="Arun A."/>
            <person name="Aury J.M."/>
            <person name="Barbosa-Neto J.F."/>
            <person name="Bothwell J.H."/>
            <person name="Bouget F.Y."/>
            <person name="Brillet L."/>
            <person name="Cabello-Hurtado F."/>
            <person name="Capella-Gutierrez S."/>
            <person name="Charrier B."/>
            <person name="Cladiere L."/>
            <person name="Cock J.M."/>
            <person name="Coelho S.M."/>
            <person name="Colleoni C."/>
            <person name="Czjzek M."/>
            <person name="Da Silva C."/>
            <person name="Delage L."/>
            <person name="Denoeud F."/>
            <person name="Deschamps P."/>
            <person name="Dittami S.M."/>
            <person name="Gabaldon T."/>
            <person name="Gachon C.M."/>
            <person name="Groisillier A."/>
            <person name="Herve C."/>
            <person name="Jabbari K."/>
            <person name="Katinka M."/>
            <person name="Kloareg B."/>
            <person name="Kowalczyk N."/>
            <person name="Labadie K."/>
            <person name="Leblanc C."/>
            <person name="Lopez P.J."/>
            <person name="McLachlan D.H."/>
            <person name="Meslet-Cladiere L."/>
            <person name="Moustafa A."/>
            <person name="Nehr Z."/>
            <person name="Nyvall Collen P."/>
            <person name="Panaud O."/>
            <person name="Partensky F."/>
            <person name="Poulain J."/>
            <person name="Rensing S.A."/>
            <person name="Rousvoal S."/>
            <person name="Samson G."/>
            <person name="Symeonidi A."/>
            <person name="Weissenbach J."/>
            <person name="Zambounis A."/>
            <person name="Wincker P."/>
            <person name="Boyen C."/>
        </authorList>
    </citation>
    <scope>NUCLEOTIDE SEQUENCE [LARGE SCALE GENOMIC DNA]</scope>
    <source>
        <strain evidence="3">cv. Stackhouse</strain>
    </source>
</reference>